<proteinExistence type="predicted"/>
<evidence type="ECO:0000313" key="4">
    <source>
        <dbReference type="EMBL" id="ORX38458.1"/>
    </source>
</evidence>
<feature type="compositionally biased region" description="Basic and acidic residues" evidence="2">
    <location>
        <begin position="442"/>
        <end position="451"/>
    </location>
</feature>
<dbReference type="InterPro" id="IPR000198">
    <property type="entry name" value="RhoGAP_dom"/>
</dbReference>
<keyword evidence="5" id="KW-1185">Reference proteome</keyword>
<protein>
    <submittedName>
        <fullName evidence="4">Rho GTPase activation protein</fullName>
    </submittedName>
</protein>
<keyword evidence="1" id="KW-0343">GTPase activation</keyword>
<gene>
    <name evidence="4" type="ORF">BD324DRAFT_620932</name>
</gene>
<dbReference type="GO" id="GO:0005938">
    <property type="term" value="C:cell cortex"/>
    <property type="evidence" value="ECO:0007669"/>
    <property type="project" value="TreeGrafter"/>
</dbReference>
<feature type="compositionally biased region" description="Low complexity" evidence="2">
    <location>
        <begin position="406"/>
        <end position="423"/>
    </location>
</feature>
<accession>A0A1Y1UK79</accession>
<dbReference type="GO" id="GO:0007165">
    <property type="term" value="P:signal transduction"/>
    <property type="evidence" value="ECO:0007669"/>
    <property type="project" value="InterPro"/>
</dbReference>
<dbReference type="Pfam" id="PF00620">
    <property type="entry name" value="RhoGAP"/>
    <property type="match status" value="1"/>
</dbReference>
<organism evidence="4 5">
    <name type="scientific">Kockovaella imperatae</name>
    <dbReference type="NCBI Taxonomy" id="4999"/>
    <lineage>
        <taxon>Eukaryota</taxon>
        <taxon>Fungi</taxon>
        <taxon>Dikarya</taxon>
        <taxon>Basidiomycota</taxon>
        <taxon>Agaricomycotina</taxon>
        <taxon>Tremellomycetes</taxon>
        <taxon>Tremellales</taxon>
        <taxon>Cuniculitremaceae</taxon>
        <taxon>Kockovaella</taxon>
    </lineage>
</organism>
<dbReference type="SMART" id="SM00324">
    <property type="entry name" value="RhoGAP"/>
    <property type="match status" value="1"/>
</dbReference>
<evidence type="ECO:0000313" key="5">
    <source>
        <dbReference type="Proteomes" id="UP000193218"/>
    </source>
</evidence>
<feature type="domain" description="Rho-GAP" evidence="3">
    <location>
        <begin position="84"/>
        <end position="279"/>
    </location>
</feature>
<dbReference type="InterPro" id="IPR008936">
    <property type="entry name" value="Rho_GTPase_activation_prot"/>
</dbReference>
<feature type="compositionally biased region" description="Polar residues" evidence="2">
    <location>
        <begin position="19"/>
        <end position="41"/>
    </location>
</feature>
<name>A0A1Y1UK79_9TREE</name>
<dbReference type="InParanoid" id="A0A1Y1UK79"/>
<dbReference type="SUPFAM" id="SSF48350">
    <property type="entry name" value="GTPase activation domain, GAP"/>
    <property type="match status" value="1"/>
</dbReference>
<dbReference type="FunCoup" id="A0A1Y1UK79">
    <property type="interactions" value="14"/>
</dbReference>
<dbReference type="AlphaFoldDB" id="A0A1Y1UK79"/>
<dbReference type="GO" id="GO:0005096">
    <property type="term" value="F:GTPase activator activity"/>
    <property type="evidence" value="ECO:0007669"/>
    <property type="project" value="UniProtKB-KW"/>
</dbReference>
<evidence type="ECO:0000256" key="2">
    <source>
        <dbReference type="SAM" id="MobiDB-lite"/>
    </source>
</evidence>
<dbReference type="EMBL" id="NBSH01000004">
    <property type="protein sequence ID" value="ORX38458.1"/>
    <property type="molecule type" value="Genomic_DNA"/>
</dbReference>
<dbReference type="Gene3D" id="1.10.555.10">
    <property type="entry name" value="Rho GTPase activation protein"/>
    <property type="match status" value="1"/>
</dbReference>
<evidence type="ECO:0000259" key="3">
    <source>
        <dbReference type="PROSITE" id="PS50238"/>
    </source>
</evidence>
<evidence type="ECO:0000256" key="1">
    <source>
        <dbReference type="ARBA" id="ARBA00022468"/>
    </source>
</evidence>
<sequence>MVSTRPSPAPAKGRMAYPSASNYTPGDVDNSPSFLGSTSPPTDADRERAQGLKLWWKAFRDQGPAEGPRVFGVPLSESIKYASVQISTAAEDGSLYVWGVIPVVVAKCGLYLKENGTEVEGAFRISGSTKRMRDLQAVFDSGPKYGKNINWKVLPYTTHDVATIFRRFLTQMPEPIIPFEFYDQFREGLDAEAVQETIDRYKELIRALPPVNQYLLLYVLDLLHVFANNSEQNLMTAPNLALIFQPGVLSHPVHVMRPRDHVLSQQVLEFLIENQDHFLIGMQLPKRDTKSPSILSSRSSTPPPSVRMVKADPDFMLPSDSDDEAPAGGYYVVESSGRKPVSATQPEYSAPKIEPSLIPSKPAPVAYTSNDIMDPSDSDDDAPPGGYEVRIGDPARARAAFLTRTAVAGKSRAAAPSPTPSSIARRRTLPAGHSSGWKARRKDQAVKEAPA</sequence>
<feature type="region of interest" description="Disordered" evidence="2">
    <location>
        <begin position="287"/>
        <end position="390"/>
    </location>
</feature>
<dbReference type="GO" id="GO:0060237">
    <property type="term" value="P:regulation of fungal-type cell wall organization"/>
    <property type="evidence" value="ECO:0007669"/>
    <property type="project" value="TreeGrafter"/>
</dbReference>
<dbReference type="PANTHER" id="PTHR15228">
    <property type="entry name" value="SPERMATHECAL PHYSIOLOGY VARIANT"/>
    <property type="match status" value="1"/>
</dbReference>
<feature type="region of interest" description="Disordered" evidence="2">
    <location>
        <begin position="406"/>
        <end position="451"/>
    </location>
</feature>
<dbReference type="Proteomes" id="UP000193218">
    <property type="component" value="Unassembled WGS sequence"/>
</dbReference>
<feature type="compositionally biased region" description="Low complexity" evidence="2">
    <location>
        <begin position="291"/>
        <end position="300"/>
    </location>
</feature>
<dbReference type="PANTHER" id="PTHR15228:SF25">
    <property type="entry name" value="F-BAR DOMAIN-CONTAINING PROTEIN"/>
    <property type="match status" value="1"/>
</dbReference>
<comment type="caution">
    <text evidence="4">The sequence shown here is derived from an EMBL/GenBank/DDBJ whole genome shotgun (WGS) entry which is preliminary data.</text>
</comment>
<dbReference type="PROSITE" id="PS50238">
    <property type="entry name" value="RHOGAP"/>
    <property type="match status" value="1"/>
</dbReference>
<reference evidence="4 5" key="1">
    <citation type="submission" date="2017-03" db="EMBL/GenBank/DDBJ databases">
        <title>Widespread Adenine N6-methylation of Active Genes in Fungi.</title>
        <authorList>
            <consortium name="DOE Joint Genome Institute"/>
            <person name="Mondo S.J."/>
            <person name="Dannebaum R.O."/>
            <person name="Kuo R.C."/>
            <person name="Louie K.B."/>
            <person name="Bewick A.J."/>
            <person name="Labutti K."/>
            <person name="Haridas S."/>
            <person name="Kuo A."/>
            <person name="Salamov A."/>
            <person name="Ahrendt S.R."/>
            <person name="Lau R."/>
            <person name="Bowen B.P."/>
            <person name="Lipzen A."/>
            <person name="Sullivan W."/>
            <person name="Andreopoulos W.B."/>
            <person name="Clum A."/>
            <person name="Lindquist E."/>
            <person name="Daum C."/>
            <person name="Northen T.R."/>
            <person name="Ramamoorthy G."/>
            <person name="Schmitz R.J."/>
            <person name="Gryganskyi A."/>
            <person name="Culley D."/>
            <person name="Magnuson J."/>
            <person name="James T.Y."/>
            <person name="O'Malley M.A."/>
            <person name="Stajich J.E."/>
            <person name="Spatafora J.W."/>
            <person name="Visel A."/>
            <person name="Grigoriev I.V."/>
        </authorList>
    </citation>
    <scope>NUCLEOTIDE SEQUENCE [LARGE SCALE GENOMIC DNA]</scope>
    <source>
        <strain evidence="4 5">NRRL Y-17943</strain>
    </source>
</reference>
<dbReference type="InterPro" id="IPR051025">
    <property type="entry name" value="RhoGAP"/>
</dbReference>
<feature type="region of interest" description="Disordered" evidence="2">
    <location>
        <begin position="1"/>
        <end position="47"/>
    </location>
</feature>
<dbReference type="STRING" id="4999.A0A1Y1UK79"/>
<dbReference type="OrthoDB" id="3196451at2759"/>
<dbReference type="GeneID" id="33557148"/>
<dbReference type="RefSeq" id="XP_021872380.1">
    <property type="nucleotide sequence ID" value="XM_022015339.1"/>
</dbReference>